<dbReference type="InterPro" id="IPR006976">
    <property type="entry name" value="VanZ-like"/>
</dbReference>
<dbReference type="InterPro" id="IPR008964">
    <property type="entry name" value="Invasin/intimin_cell_adhesion"/>
</dbReference>
<accession>A0A9D9DJW1</accession>
<dbReference type="InterPro" id="IPR003343">
    <property type="entry name" value="Big_2"/>
</dbReference>
<keyword evidence="1" id="KW-1133">Transmembrane helix</keyword>
<evidence type="ECO:0000313" key="4">
    <source>
        <dbReference type="Proteomes" id="UP000823613"/>
    </source>
</evidence>
<feature type="transmembrane region" description="Helical" evidence="1">
    <location>
        <begin position="948"/>
        <end position="968"/>
    </location>
</feature>
<reference evidence="3" key="1">
    <citation type="submission" date="2020-10" db="EMBL/GenBank/DDBJ databases">
        <authorList>
            <person name="Gilroy R."/>
        </authorList>
    </citation>
    <scope>NUCLEOTIDE SEQUENCE</scope>
    <source>
        <strain evidence="3">11159</strain>
    </source>
</reference>
<dbReference type="Gene3D" id="2.60.40.1080">
    <property type="match status" value="2"/>
</dbReference>
<sequence>MSKKSLFYNIIKRGSLVCFFIASVIILVESGIDGKTSAAQSNSIGSVIQEGINENHDKETIVSIKDFEVNLLNPSENNVYYVGESLNFTFTYTPENTSYKEIKTEYDENYVSIVGNTIYFEKAGNTTIKFISEKDENLSKTLQISIKNVEIESLEFKEKEVTLNVDEVYTNEIEIKPANVTFKDLTYISTNPNVATIDDLGTVTAISPGETTIKAMPINNINNVEASYLVRVNKIEETVIKVIDFSFNDLDLYYKQNKDLEIIYKPINATINLSNLSASLSDNLLDYLSIKSVSVNTSKSVIKISFNYLKTIDEEINGNLSFIYNQDNKKFNYTININLLMKENLTLNDINKDTLVTNKTGNINYTTYGESSLAAISNTKYFDNISFNIPYLNSITSATYKYNLNNYKLDYDENCNVLFKITHSYNKINIVPVNKNVIENNIDTIYEIKYYPDTLDSENYILFTFKYAIIETHSVINDLKLTSFNENKINTLINDYEYNDIFSYTISTSPYNSSLANSGINIELIQNDKIIEFIYDVHGEINGLKTLKEGKAQIKITSSFLNENNLENIEKKYDIEISNILNKKELLINDKSYINEDIPTNFTINKNETIVFNYSLYSSFPLGNADYSKKYEDELIMEINDPNNTLIYNLENYSITGVKNGDINAQIKLYYKNNPSLSITLEIYVNYIEIDIDEFKFDFVLENAPNEYNNPINFDKVAIGTSFTIKPILNSDATNKEVGFISSDPSILEIDYNSGQSYALKYGKVKVTMLSIANPNIKITKEINILNTSSPFEVDFELLNPLSYEKIFDEERNIEYFNVSLDYGISYKLSIKPLYKSSSNSIIFTHHNPLNRSENKEIINVDNYGNIVTKGIGEDWIKISYGNNDSINTYVSYLHINVKRNTRFTFAELALIVRKSIGHFGLFAVTALALVIFLLIEFKKDWIKMLSLVLSLIPGFLLAFLSELIQYFTPGRGPSWTDVGIDFAGYAFTVIIVLLVWFIIYIVKLIIKKNKERKNIANKENN</sequence>
<organism evidence="3 4">
    <name type="scientific">Candidatus Onthovivens merdipullorum</name>
    <dbReference type="NCBI Taxonomy" id="2840889"/>
    <lineage>
        <taxon>Bacteria</taxon>
        <taxon>Bacillati</taxon>
        <taxon>Bacillota</taxon>
        <taxon>Bacilli</taxon>
        <taxon>Bacillales</taxon>
        <taxon>Candidatus Onthovivens</taxon>
    </lineage>
</organism>
<keyword evidence="1" id="KW-0472">Membrane</keyword>
<proteinExistence type="predicted"/>
<feature type="transmembrane region" description="Helical" evidence="1">
    <location>
        <begin position="983"/>
        <end position="1007"/>
    </location>
</feature>
<reference evidence="3" key="2">
    <citation type="journal article" date="2021" name="PeerJ">
        <title>Extensive microbial diversity within the chicken gut microbiome revealed by metagenomics and culture.</title>
        <authorList>
            <person name="Gilroy R."/>
            <person name="Ravi A."/>
            <person name="Getino M."/>
            <person name="Pursley I."/>
            <person name="Horton D.L."/>
            <person name="Alikhan N.F."/>
            <person name="Baker D."/>
            <person name="Gharbi K."/>
            <person name="Hall N."/>
            <person name="Watson M."/>
            <person name="Adriaenssens E.M."/>
            <person name="Foster-Nyarko E."/>
            <person name="Jarju S."/>
            <person name="Secka A."/>
            <person name="Antonio M."/>
            <person name="Oren A."/>
            <person name="Chaudhuri R.R."/>
            <person name="La Ragione R."/>
            <person name="Hildebrand F."/>
            <person name="Pallen M.J."/>
        </authorList>
    </citation>
    <scope>NUCLEOTIDE SEQUENCE</scope>
    <source>
        <strain evidence="3">11159</strain>
    </source>
</reference>
<evidence type="ECO:0000256" key="1">
    <source>
        <dbReference type="SAM" id="Phobius"/>
    </source>
</evidence>
<dbReference type="SMART" id="SM00635">
    <property type="entry name" value="BID_2"/>
    <property type="match status" value="2"/>
</dbReference>
<feature type="domain" description="BIG2" evidence="2">
    <location>
        <begin position="150"/>
        <end position="225"/>
    </location>
</feature>
<dbReference type="NCBIfam" id="NF037970">
    <property type="entry name" value="vanZ_1"/>
    <property type="match status" value="1"/>
</dbReference>
<comment type="caution">
    <text evidence="3">The sequence shown here is derived from an EMBL/GenBank/DDBJ whole genome shotgun (WGS) entry which is preliminary data.</text>
</comment>
<dbReference type="EMBL" id="JADIMY010000087">
    <property type="protein sequence ID" value="MBO8427801.1"/>
    <property type="molecule type" value="Genomic_DNA"/>
</dbReference>
<protein>
    <submittedName>
        <fullName evidence="3">VanZ family protein</fullName>
    </submittedName>
</protein>
<gene>
    <name evidence="3" type="primary">vanZ</name>
    <name evidence="3" type="ORF">IAC58_04540</name>
</gene>
<dbReference type="Proteomes" id="UP000823613">
    <property type="component" value="Unassembled WGS sequence"/>
</dbReference>
<dbReference type="Pfam" id="PF02368">
    <property type="entry name" value="Big_2"/>
    <property type="match status" value="1"/>
</dbReference>
<dbReference type="AlphaFoldDB" id="A0A9D9DJW1"/>
<feature type="domain" description="BIG2" evidence="2">
    <location>
        <begin position="708"/>
        <end position="781"/>
    </location>
</feature>
<name>A0A9D9DJW1_9BACL</name>
<dbReference type="SUPFAM" id="SSF49373">
    <property type="entry name" value="Invasin/intimin cell-adhesion fragments"/>
    <property type="match status" value="2"/>
</dbReference>
<evidence type="ECO:0000313" key="3">
    <source>
        <dbReference type="EMBL" id="MBO8427801.1"/>
    </source>
</evidence>
<keyword evidence="1" id="KW-0812">Transmembrane</keyword>
<feature type="transmembrane region" description="Helical" evidence="1">
    <location>
        <begin position="917"/>
        <end position="936"/>
    </location>
</feature>
<evidence type="ECO:0000259" key="2">
    <source>
        <dbReference type="SMART" id="SM00635"/>
    </source>
</evidence>
<dbReference type="Pfam" id="PF04892">
    <property type="entry name" value="VanZ"/>
    <property type="match status" value="1"/>
</dbReference>